<name>A0A7M1LFM4_9BACT</name>
<dbReference type="OrthoDB" id="9794975at2"/>
<dbReference type="RefSeq" id="WP_025803760.1">
    <property type="nucleotide sequence ID" value="NZ_CP053842.1"/>
</dbReference>
<evidence type="ECO:0000256" key="3">
    <source>
        <dbReference type="ARBA" id="ARBA00041148"/>
    </source>
</evidence>
<evidence type="ECO:0000313" key="5">
    <source>
        <dbReference type="EMBL" id="QOQ86874.1"/>
    </source>
</evidence>
<dbReference type="NCBIfam" id="TIGR00741">
    <property type="entry name" value="yfiA"/>
    <property type="match status" value="1"/>
</dbReference>
<dbReference type="Pfam" id="PF02482">
    <property type="entry name" value="Ribosomal_S30AE"/>
    <property type="match status" value="1"/>
</dbReference>
<dbReference type="GO" id="GO:0022627">
    <property type="term" value="C:cytosolic small ribosomal subunit"/>
    <property type="evidence" value="ECO:0007669"/>
    <property type="project" value="TreeGrafter"/>
</dbReference>
<dbReference type="InterPro" id="IPR036567">
    <property type="entry name" value="RHF-like"/>
</dbReference>
<dbReference type="InterPro" id="IPR050574">
    <property type="entry name" value="HPF/YfiA_ribosome-assoc"/>
</dbReference>
<dbReference type="AlphaFoldDB" id="A0A7M1LFM4"/>
<dbReference type="GO" id="GO:0045900">
    <property type="term" value="P:negative regulation of translational elongation"/>
    <property type="evidence" value="ECO:0007669"/>
    <property type="project" value="TreeGrafter"/>
</dbReference>
<dbReference type="Gene3D" id="3.30.160.100">
    <property type="entry name" value="Ribosome hibernation promotion factor-like"/>
    <property type="match status" value="1"/>
</dbReference>
<evidence type="ECO:0000259" key="4">
    <source>
        <dbReference type="Pfam" id="PF16321"/>
    </source>
</evidence>
<feature type="domain" description="Sigma 54 modulation/S30EA ribosomal protein C-terminal" evidence="4">
    <location>
        <begin position="123"/>
        <end position="177"/>
    </location>
</feature>
<dbReference type="Pfam" id="PF16321">
    <property type="entry name" value="Ribosom_S30AE_C"/>
    <property type="match status" value="1"/>
</dbReference>
<protein>
    <recommendedName>
        <fullName evidence="3">Ribosome hibernation promoting factor</fullName>
    </recommendedName>
</protein>
<dbReference type="EMBL" id="CP063078">
    <property type="protein sequence ID" value="QOQ86874.1"/>
    <property type="molecule type" value="Genomic_DNA"/>
</dbReference>
<keyword evidence="6" id="KW-1185">Reference proteome</keyword>
<dbReference type="SUPFAM" id="SSF69754">
    <property type="entry name" value="Ribosome binding protein Y (YfiA homologue)"/>
    <property type="match status" value="1"/>
</dbReference>
<evidence type="ECO:0000313" key="6">
    <source>
        <dbReference type="Proteomes" id="UP000594749"/>
    </source>
</evidence>
<proteinExistence type="predicted"/>
<sequence length="178" mass="20293">MNVDITGKQFELTEPIKAYVFQNLETLQKYGLDIISSRVVISADEKQGRKGFKVDLTLNLAKRGTVVISGKDKDLYAAIDDIANRASKVLRRESDKIKTHKNKDERKEQILDQANAPLEKIDADEIVPMELNSYKPLEIDEALNILKADENGQFLVFNDMDAKMRVIYKRKDGKFGLF</sequence>
<accession>A0A7M1LFM4</accession>
<organism evidence="5 6">
    <name type="scientific">Campylobacter corcagiensis</name>
    <dbReference type="NCBI Taxonomy" id="1448857"/>
    <lineage>
        <taxon>Bacteria</taxon>
        <taxon>Pseudomonadati</taxon>
        <taxon>Campylobacterota</taxon>
        <taxon>Epsilonproteobacteria</taxon>
        <taxon>Campylobacterales</taxon>
        <taxon>Campylobacteraceae</taxon>
        <taxon>Campylobacter</taxon>
    </lineage>
</organism>
<gene>
    <name evidence="5" type="primary">raiA</name>
    <name evidence="5" type="ORF">IMC76_06565</name>
</gene>
<dbReference type="CDD" id="cd00552">
    <property type="entry name" value="RaiA"/>
    <property type="match status" value="1"/>
</dbReference>
<reference evidence="5 6" key="1">
    <citation type="submission" date="2020-10" db="EMBL/GenBank/DDBJ databases">
        <title>Campylobacter and Helicobacter PacBio genomes.</title>
        <authorList>
            <person name="Lane C."/>
        </authorList>
    </citation>
    <scope>NUCLEOTIDE SEQUENCE [LARGE SCALE GENOMIC DNA]</scope>
    <source>
        <strain evidence="5 6">2016D-0077</strain>
    </source>
</reference>
<dbReference type="InterPro" id="IPR032528">
    <property type="entry name" value="Ribosom_S30AE_C"/>
</dbReference>
<dbReference type="Gene3D" id="3.30.505.50">
    <property type="entry name" value="Sigma 54 modulation/S30EA ribosomal protein, C-terminal domain"/>
    <property type="match status" value="1"/>
</dbReference>
<dbReference type="Proteomes" id="UP000594749">
    <property type="component" value="Chromosome"/>
</dbReference>
<dbReference type="InterPro" id="IPR003489">
    <property type="entry name" value="RHF/RaiA"/>
</dbReference>
<dbReference type="GO" id="GO:0043024">
    <property type="term" value="F:ribosomal small subunit binding"/>
    <property type="evidence" value="ECO:0007669"/>
    <property type="project" value="TreeGrafter"/>
</dbReference>
<keyword evidence="1" id="KW-0810">Translation regulation</keyword>
<dbReference type="PANTHER" id="PTHR33231:SF1">
    <property type="entry name" value="30S RIBOSOMAL PROTEIN"/>
    <property type="match status" value="1"/>
</dbReference>
<comment type="subunit">
    <text evidence="2">Associates exclusively with 100S ribosomes, which are dimers of 70S ribosomes.</text>
</comment>
<dbReference type="PANTHER" id="PTHR33231">
    <property type="entry name" value="30S RIBOSOMAL PROTEIN"/>
    <property type="match status" value="1"/>
</dbReference>
<dbReference type="InterPro" id="IPR038416">
    <property type="entry name" value="Ribosom_S30AE_C_sf"/>
</dbReference>
<evidence type="ECO:0000256" key="1">
    <source>
        <dbReference type="ARBA" id="ARBA00022845"/>
    </source>
</evidence>
<evidence type="ECO:0000256" key="2">
    <source>
        <dbReference type="ARBA" id="ARBA00038695"/>
    </source>
</evidence>